<evidence type="ECO:0000313" key="2">
    <source>
        <dbReference type="EMBL" id="GBN19515.1"/>
    </source>
</evidence>
<feature type="region of interest" description="Disordered" evidence="1">
    <location>
        <begin position="61"/>
        <end position="90"/>
    </location>
</feature>
<dbReference type="Proteomes" id="UP000499080">
    <property type="component" value="Unassembled WGS sequence"/>
</dbReference>
<protein>
    <submittedName>
        <fullName evidence="2">Uncharacterized protein</fullName>
    </submittedName>
</protein>
<reference evidence="2 3" key="1">
    <citation type="journal article" date="2019" name="Sci. Rep.">
        <title>Orb-weaving spider Araneus ventricosus genome elucidates the spidroin gene catalogue.</title>
        <authorList>
            <person name="Kono N."/>
            <person name="Nakamura H."/>
            <person name="Ohtoshi R."/>
            <person name="Moran D.A.P."/>
            <person name="Shinohara A."/>
            <person name="Yoshida Y."/>
            <person name="Fujiwara M."/>
            <person name="Mori M."/>
            <person name="Tomita M."/>
            <person name="Arakawa K."/>
        </authorList>
    </citation>
    <scope>NUCLEOTIDE SEQUENCE [LARGE SCALE GENOMIC DNA]</scope>
</reference>
<evidence type="ECO:0000313" key="3">
    <source>
        <dbReference type="Proteomes" id="UP000499080"/>
    </source>
</evidence>
<keyword evidence="3" id="KW-1185">Reference proteome</keyword>
<feature type="compositionally biased region" description="Polar residues" evidence="1">
    <location>
        <begin position="81"/>
        <end position="90"/>
    </location>
</feature>
<feature type="compositionally biased region" description="Basic and acidic residues" evidence="1">
    <location>
        <begin position="61"/>
        <end position="71"/>
    </location>
</feature>
<sequence length="103" mass="12201">MSEHTRFEPRSDRDYQEKLKEIQYHEEQLEVQRGKLKSLPNCDDVNCLGRTDMAMDKIRKTKNSDNREKEFISPQKRKIARNSQAPKSTKSIIETKNAYEILD</sequence>
<gene>
    <name evidence="2" type="ORF">AVEN_255804_1</name>
</gene>
<proteinExistence type="predicted"/>
<accession>A0A4Y2LXI1</accession>
<organism evidence="2 3">
    <name type="scientific">Araneus ventricosus</name>
    <name type="common">Orbweaver spider</name>
    <name type="synonym">Epeira ventricosa</name>
    <dbReference type="NCBI Taxonomy" id="182803"/>
    <lineage>
        <taxon>Eukaryota</taxon>
        <taxon>Metazoa</taxon>
        <taxon>Ecdysozoa</taxon>
        <taxon>Arthropoda</taxon>
        <taxon>Chelicerata</taxon>
        <taxon>Arachnida</taxon>
        <taxon>Araneae</taxon>
        <taxon>Araneomorphae</taxon>
        <taxon>Entelegynae</taxon>
        <taxon>Araneoidea</taxon>
        <taxon>Araneidae</taxon>
        <taxon>Araneus</taxon>
    </lineage>
</organism>
<dbReference type="EMBL" id="BGPR01006500">
    <property type="protein sequence ID" value="GBN19515.1"/>
    <property type="molecule type" value="Genomic_DNA"/>
</dbReference>
<name>A0A4Y2LXI1_ARAVE</name>
<evidence type="ECO:0000256" key="1">
    <source>
        <dbReference type="SAM" id="MobiDB-lite"/>
    </source>
</evidence>
<dbReference type="AlphaFoldDB" id="A0A4Y2LXI1"/>
<comment type="caution">
    <text evidence="2">The sequence shown here is derived from an EMBL/GenBank/DDBJ whole genome shotgun (WGS) entry which is preliminary data.</text>
</comment>